<accession>A0A660LF02</accession>
<evidence type="ECO:0000313" key="4">
    <source>
        <dbReference type="EMBL" id="RKQ91301.1"/>
    </source>
</evidence>
<feature type="binding site" evidence="3">
    <location>
        <position position="89"/>
    </location>
    <ligand>
        <name>Zn(2+)</name>
        <dbReference type="ChEBI" id="CHEBI:29105"/>
        <label>2</label>
    </ligand>
</feature>
<evidence type="ECO:0000256" key="2">
    <source>
        <dbReference type="ARBA" id="ARBA00022801"/>
    </source>
</evidence>
<keyword evidence="3" id="KW-0862">Zinc</keyword>
<evidence type="ECO:0000256" key="1">
    <source>
        <dbReference type="ARBA" id="ARBA00006153"/>
    </source>
</evidence>
<sequence length="409" mass="43704">MPSYDWERPLADLKELAALTGGPDGARRLAWSDDWRTAREWLLKKLDETDASVERDVAGNLWATIPGQSEQVVVVGSHIDAVPHGGWLDGCLGVCAALEVLRAHKGETPQVTLKLVDWADEEGARFGRSLLGSSAAAGTLVPDDVRHLKDAAGVTLPDALAENGIDLDTMGQAELPPIAAYLELHIEQGPSLEEAGKPAAAVIGCFGVERHSITFSGKASHAGSTPMNLRRDAFLAAARFGLAARESAIDRGGVATIGTVTAEPGIPTIINQRCEVTLDQRAFTREQLRDMLADVKSAADRIADEDGVTVEWKRIWQIDPIPFDETLVDLAAQAVGEVTGDEDPPRLPSGALHDAAEVARRYPTVMVFSSSIDGVSHNPTEDTAEDDLRVALQAFGRLYDLSAGMISAP</sequence>
<feature type="binding site" evidence="3">
    <location>
        <position position="89"/>
    </location>
    <ligand>
        <name>Zn(2+)</name>
        <dbReference type="ChEBI" id="CHEBI:29105"/>
        <label>1</label>
    </ligand>
</feature>
<keyword evidence="5" id="KW-1185">Reference proteome</keyword>
<dbReference type="InterPro" id="IPR002933">
    <property type="entry name" value="Peptidase_M20"/>
</dbReference>
<comment type="similarity">
    <text evidence="1">Belongs to the peptidase M20 family.</text>
</comment>
<dbReference type="Proteomes" id="UP000278962">
    <property type="component" value="Unassembled WGS sequence"/>
</dbReference>
<dbReference type="GO" id="GO:0016813">
    <property type="term" value="F:hydrolase activity, acting on carbon-nitrogen (but not peptide) bonds, in linear amidines"/>
    <property type="evidence" value="ECO:0007669"/>
    <property type="project" value="InterPro"/>
</dbReference>
<dbReference type="SUPFAM" id="SSF53187">
    <property type="entry name" value="Zn-dependent exopeptidases"/>
    <property type="match status" value="1"/>
</dbReference>
<organism evidence="4 5">
    <name type="scientific">Solirubrobacter pauli</name>
    <dbReference type="NCBI Taxonomy" id="166793"/>
    <lineage>
        <taxon>Bacteria</taxon>
        <taxon>Bacillati</taxon>
        <taxon>Actinomycetota</taxon>
        <taxon>Thermoleophilia</taxon>
        <taxon>Solirubrobacterales</taxon>
        <taxon>Solirubrobacteraceae</taxon>
        <taxon>Solirubrobacter</taxon>
    </lineage>
</organism>
<dbReference type="Gene3D" id="3.30.70.360">
    <property type="match status" value="1"/>
</dbReference>
<dbReference type="RefSeq" id="WP_121248797.1">
    <property type="nucleotide sequence ID" value="NZ_RBIL01000001.1"/>
</dbReference>
<name>A0A660LF02_9ACTN</name>
<dbReference type="AlphaFoldDB" id="A0A660LF02"/>
<dbReference type="PANTHER" id="PTHR32494:SF5">
    <property type="entry name" value="ALLANTOATE AMIDOHYDROLASE"/>
    <property type="match status" value="1"/>
</dbReference>
<protein>
    <submittedName>
        <fullName evidence="4">N-carbamoyl-L-amino-acid hydrolase</fullName>
    </submittedName>
</protein>
<feature type="binding site" evidence="3">
    <location>
        <position position="377"/>
    </location>
    <ligand>
        <name>Zn(2+)</name>
        <dbReference type="ChEBI" id="CHEBI:29105"/>
        <label>2</label>
    </ligand>
</feature>
<evidence type="ECO:0000256" key="3">
    <source>
        <dbReference type="PIRSR" id="PIRSR001235-1"/>
    </source>
</evidence>
<proteinExistence type="inferred from homology"/>
<dbReference type="GO" id="GO:0046872">
    <property type="term" value="F:metal ion binding"/>
    <property type="evidence" value="ECO:0007669"/>
    <property type="project" value="UniProtKB-KW"/>
</dbReference>
<dbReference type="Gene3D" id="3.40.630.10">
    <property type="entry name" value="Zn peptidases"/>
    <property type="match status" value="1"/>
</dbReference>
<dbReference type="EMBL" id="RBIL01000001">
    <property type="protein sequence ID" value="RKQ91301.1"/>
    <property type="molecule type" value="Genomic_DNA"/>
</dbReference>
<feature type="binding site" evidence="3">
    <location>
        <position position="78"/>
    </location>
    <ligand>
        <name>Zn(2+)</name>
        <dbReference type="ChEBI" id="CHEBI:29105"/>
        <label>1</label>
    </ligand>
</feature>
<keyword evidence="3" id="KW-0479">Metal-binding</keyword>
<dbReference type="InterPro" id="IPR036264">
    <property type="entry name" value="Bact_exopeptidase_dim_dom"/>
</dbReference>
<dbReference type="CDD" id="cd03884">
    <property type="entry name" value="M20_bAS"/>
    <property type="match status" value="1"/>
</dbReference>
<comment type="caution">
    <text evidence="4">The sequence shown here is derived from an EMBL/GenBank/DDBJ whole genome shotgun (WGS) entry which is preliminary data.</text>
</comment>
<dbReference type="NCBIfam" id="TIGR01879">
    <property type="entry name" value="hydantase"/>
    <property type="match status" value="1"/>
</dbReference>
<dbReference type="Pfam" id="PF01546">
    <property type="entry name" value="Peptidase_M20"/>
    <property type="match status" value="1"/>
</dbReference>
<gene>
    <name evidence="4" type="ORF">C8N24_1123</name>
</gene>
<dbReference type="InterPro" id="IPR010158">
    <property type="entry name" value="Amidase_Cbmase"/>
</dbReference>
<evidence type="ECO:0000313" key="5">
    <source>
        <dbReference type="Proteomes" id="UP000278962"/>
    </source>
</evidence>
<dbReference type="OrthoDB" id="9808195at2"/>
<comment type="cofactor">
    <cofactor evidence="3">
        <name>Zn(2+)</name>
        <dbReference type="ChEBI" id="CHEBI:29105"/>
    </cofactor>
    <text evidence="3">Binds 2 Zn(2+) ions per subunit.</text>
</comment>
<feature type="binding site" evidence="3">
    <location>
        <position position="122"/>
    </location>
    <ligand>
        <name>Zn(2+)</name>
        <dbReference type="ChEBI" id="CHEBI:29105"/>
        <label>2</label>
    </ligand>
</feature>
<dbReference type="PANTHER" id="PTHR32494">
    <property type="entry name" value="ALLANTOATE DEIMINASE-RELATED"/>
    <property type="match status" value="1"/>
</dbReference>
<feature type="binding site" evidence="3">
    <location>
        <position position="185"/>
    </location>
    <ligand>
        <name>Zn(2+)</name>
        <dbReference type="ChEBI" id="CHEBI:29105"/>
        <label>1</label>
    </ligand>
</feature>
<reference evidence="4 5" key="1">
    <citation type="submission" date="2018-10" db="EMBL/GenBank/DDBJ databases">
        <title>Genomic Encyclopedia of Archaeal and Bacterial Type Strains, Phase II (KMG-II): from individual species to whole genera.</title>
        <authorList>
            <person name="Goeker M."/>
        </authorList>
    </citation>
    <scope>NUCLEOTIDE SEQUENCE [LARGE SCALE GENOMIC DNA]</scope>
    <source>
        <strain evidence="4 5">DSM 14954</strain>
    </source>
</reference>
<keyword evidence="2 4" id="KW-0378">Hydrolase</keyword>
<dbReference type="PIRSF" id="PIRSF001235">
    <property type="entry name" value="Amidase_carbamoylase"/>
    <property type="match status" value="1"/>
</dbReference>
<dbReference type="SUPFAM" id="SSF55031">
    <property type="entry name" value="Bacterial exopeptidase dimerisation domain"/>
    <property type="match status" value="1"/>
</dbReference>